<dbReference type="Gene3D" id="3.40.50.300">
    <property type="entry name" value="P-loop containing nucleotide triphosphate hydrolases"/>
    <property type="match status" value="1"/>
</dbReference>
<dbReference type="SMART" id="SM00382">
    <property type="entry name" value="AAA"/>
    <property type="match status" value="1"/>
</dbReference>
<keyword evidence="2" id="KW-0547">Nucleotide-binding</keyword>
<dbReference type="PANTHER" id="PTHR43067">
    <property type="entry name" value="OLIGOPEPTIDE/DIPEPTIDE ABC TRANSPORTER, ATPASE SUBUNIT"/>
    <property type="match status" value="1"/>
</dbReference>
<dbReference type="Proteomes" id="UP000193404">
    <property type="component" value="Chromosome"/>
</dbReference>
<dbReference type="RefSeq" id="WP_148691247.1">
    <property type="nucleotide sequence ID" value="NZ_CP020477.1"/>
</dbReference>
<dbReference type="PANTHER" id="PTHR43067:SF3">
    <property type="entry name" value="MALTOSE ABC TRANSPORTER, ATP-BINDING PROTEIN"/>
    <property type="match status" value="1"/>
</dbReference>
<organism evidence="5 6">
    <name type="scientific">Acidianus manzaensis</name>
    <dbReference type="NCBI Taxonomy" id="282676"/>
    <lineage>
        <taxon>Archaea</taxon>
        <taxon>Thermoproteota</taxon>
        <taxon>Thermoprotei</taxon>
        <taxon>Sulfolobales</taxon>
        <taxon>Sulfolobaceae</taxon>
        <taxon>Acidianus</taxon>
    </lineage>
</organism>
<dbReference type="CDD" id="cd03257">
    <property type="entry name" value="ABC_NikE_OppD_transporters"/>
    <property type="match status" value="1"/>
</dbReference>
<dbReference type="PROSITE" id="PS00211">
    <property type="entry name" value="ABC_TRANSPORTER_1"/>
    <property type="match status" value="1"/>
</dbReference>
<keyword evidence="1" id="KW-0813">Transport</keyword>
<dbReference type="InterPro" id="IPR013563">
    <property type="entry name" value="Oligopep_ABC_C"/>
</dbReference>
<dbReference type="GO" id="GO:0005524">
    <property type="term" value="F:ATP binding"/>
    <property type="evidence" value="ECO:0007669"/>
    <property type="project" value="UniProtKB-KW"/>
</dbReference>
<dbReference type="KEGG" id="aman:B6F84_05150"/>
<evidence type="ECO:0000256" key="2">
    <source>
        <dbReference type="ARBA" id="ARBA00022741"/>
    </source>
</evidence>
<dbReference type="GO" id="GO:0016887">
    <property type="term" value="F:ATP hydrolysis activity"/>
    <property type="evidence" value="ECO:0007669"/>
    <property type="project" value="InterPro"/>
</dbReference>
<reference evidence="5 6" key="1">
    <citation type="submission" date="2017-03" db="EMBL/GenBank/DDBJ databases">
        <title>Sulfur activation and transportation mechanism of thermophilic Archaea Acidianus manzaensis YN-25.</title>
        <authorList>
            <person name="Ma Y."/>
            <person name="Yang Y."/>
            <person name="Xia J."/>
        </authorList>
    </citation>
    <scope>NUCLEOTIDE SEQUENCE [LARGE SCALE GENOMIC DNA]</scope>
    <source>
        <strain evidence="5 6">YN-25</strain>
    </source>
</reference>
<dbReference type="STRING" id="282676.B6F84_05150"/>
<dbReference type="AlphaFoldDB" id="A0A1W6JZ02"/>
<keyword evidence="6" id="KW-1185">Reference proteome</keyword>
<dbReference type="InterPro" id="IPR003439">
    <property type="entry name" value="ABC_transporter-like_ATP-bd"/>
</dbReference>
<accession>A0A1W6JZ02</accession>
<dbReference type="InterPro" id="IPR017871">
    <property type="entry name" value="ABC_transporter-like_CS"/>
</dbReference>
<dbReference type="NCBIfam" id="TIGR01727">
    <property type="entry name" value="oligo_HPY"/>
    <property type="match status" value="1"/>
</dbReference>
<dbReference type="SUPFAM" id="SSF52540">
    <property type="entry name" value="P-loop containing nucleoside triphosphate hydrolases"/>
    <property type="match status" value="1"/>
</dbReference>
<dbReference type="GO" id="GO:0015833">
    <property type="term" value="P:peptide transport"/>
    <property type="evidence" value="ECO:0007669"/>
    <property type="project" value="InterPro"/>
</dbReference>
<dbReference type="EMBL" id="CP020477">
    <property type="protein sequence ID" value="ARM75477.1"/>
    <property type="molecule type" value="Genomic_DNA"/>
</dbReference>
<name>A0A1W6JZ02_9CREN</name>
<dbReference type="PROSITE" id="PS50893">
    <property type="entry name" value="ABC_TRANSPORTER_2"/>
    <property type="match status" value="1"/>
</dbReference>
<evidence type="ECO:0000256" key="1">
    <source>
        <dbReference type="ARBA" id="ARBA00022448"/>
    </source>
</evidence>
<dbReference type="InterPro" id="IPR003593">
    <property type="entry name" value="AAA+_ATPase"/>
</dbReference>
<dbReference type="InterPro" id="IPR027417">
    <property type="entry name" value="P-loop_NTPase"/>
</dbReference>
<proteinExistence type="predicted"/>
<evidence type="ECO:0000313" key="5">
    <source>
        <dbReference type="EMBL" id="ARM75477.1"/>
    </source>
</evidence>
<keyword evidence="3 5" id="KW-0067">ATP-binding</keyword>
<protein>
    <submittedName>
        <fullName evidence="5">Peptide ABC transporter ATP-binding protein</fullName>
    </submittedName>
</protein>
<feature type="domain" description="ABC transporter" evidence="4">
    <location>
        <begin position="5"/>
        <end position="252"/>
    </location>
</feature>
<evidence type="ECO:0000313" key="6">
    <source>
        <dbReference type="Proteomes" id="UP000193404"/>
    </source>
</evidence>
<dbReference type="GeneID" id="41590283"/>
<evidence type="ECO:0000259" key="4">
    <source>
        <dbReference type="PROSITE" id="PS50893"/>
    </source>
</evidence>
<evidence type="ECO:0000256" key="3">
    <source>
        <dbReference type="ARBA" id="ARBA00022840"/>
    </source>
</evidence>
<dbReference type="Pfam" id="PF00005">
    <property type="entry name" value="ABC_tran"/>
    <property type="match status" value="1"/>
</dbReference>
<dbReference type="Pfam" id="PF08352">
    <property type="entry name" value="oligo_HPY"/>
    <property type="match status" value="1"/>
</dbReference>
<sequence length="319" mass="35480">MSLNVRNLEVTYVLNKFTNVYAINNISFDLEPGDVIGIIGETGSGKTTIANAIMRALPESAIVNGSILLDNLDLLKMNYKEFRKKIAWEKISIIPQYSMNSLNPIKRVGVQLVRILQEHEDISNEDAINKILDLFKQVNLSEDILFKYPDELSGGQKQRVVIVSALLLNPELVIADEPTTALDVINQARVINLLKEKVINQNRIVIYITHDIAVVAGLANKIMTLYGGKIMEIGDIKEIFKEPLNPYTKGLLASVPDIENGKPKAISYIPGDPINQTIKPKGCPFYSRCSLAMDVCKESFPEGVKIGNRIVYCHAVSKK</sequence>
<dbReference type="OrthoDB" id="18209at2157"/>
<gene>
    <name evidence="5" type="ORF">B6F84_05150</name>
</gene>